<gene>
    <name evidence="14" type="ORF">EDC62_0603</name>
</gene>
<evidence type="ECO:0000256" key="1">
    <source>
        <dbReference type="ARBA" id="ARBA00005594"/>
    </source>
</evidence>
<dbReference type="SUPFAM" id="SSF50715">
    <property type="entry name" value="Ribosomal protein L25-like"/>
    <property type="match status" value="1"/>
</dbReference>
<dbReference type="InterPro" id="IPR020056">
    <property type="entry name" value="Rbsml_bL25/Gln-tRNA_synth_N"/>
</dbReference>
<sequence length="732" mass="82265">MPEGAPIRKAASYNETIMNAKTVQTSSMAANPTDAPRPSNFLRQIIEHDLARGTDTARRWVGHPGEGSVQAAGGPDPARIRTRFPPEPNGYLHVGHAKSICLNFGLARDYGGVCHMRFDDTNPEKEDEEYVRSILDAVQWLGFSWEGTLGGKPVSHLYHASDYFDFMYRAAEYLVETGHAYVDEQTPEQMRAARGDFNTPGTESPYRHRSPAENLARLREMRAGLHPDGAMVLRAKIDMAHPNINLRDPAIYRIRHATHHRTGDAWCVYPMYSFAHPIEDALENITHSICTLEFEDQRPFYEWTLERIVPILRAPQFEAARAWIEKIEAQGLEAGKEFALHCHNHADRLWASEAEGRMRALFARWEHDREAVLRDLPEFFALLKTQPEQFTPLLAHALDIERPNPFLLPRQHEFARLNLTYVVTSKRKLAQLVNEARVSGWDDPRMPTIVGLRRRGYTPEAIQLFAERIGVSKSDSWIDYATLEACLREDLEHKAHRGMAVLDPVKLVLTNWAEVFGSDDYLEDCTQPALPHAAIAEGQTPPPERVFKIGREVWIEREDFEAVPPKGYKRLYPPRPGADGQMQPGNVVRLKGGYVIECTGCVKDATGQVTEVHAKVIPGTKSGTPGADSVKAKAAITWVGVADGVRAEVRLYDRLFTDPHPDAGGKNFLDALNPDSLKVVTAYVEPSLAAAKPDEKFQFERHGYFVADRADHGVDGKLVFNRVTGLKDSWAK</sequence>
<dbReference type="PANTHER" id="PTHR43097:SF5">
    <property type="entry name" value="GLUTAMATE--TRNA LIGASE"/>
    <property type="match status" value="1"/>
</dbReference>
<evidence type="ECO:0000313" key="14">
    <source>
        <dbReference type="EMBL" id="RPE72896.1"/>
    </source>
</evidence>
<dbReference type="GO" id="GO:0006425">
    <property type="term" value="P:glutaminyl-tRNA aminoacylation"/>
    <property type="evidence" value="ECO:0007669"/>
    <property type="project" value="TreeGrafter"/>
</dbReference>
<keyword evidence="2" id="KW-0963">Cytoplasm</keyword>
<proteinExistence type="inferred from homology"/>
<evidence type="ECO:0000256" key="9">
    <source>
        <dbReference type="RuleBase" id="RU363037"/>
    </source>
</evidence>
<evidence type="ECO:0000259" key="12">
    <source>
        <dbReference type="Pfam" id="PF03950"/>
    </source>
</evidence>
<accession>A0A3N4UQE6</accession>
<dbReference type="PROSITE" id="PS00178">
    <property type="entry name" value="AA_TRNA_LIGASE_I"/>
    <property type="match status" value="1"/>
</dbReference>
<organism evidence="14 15">
    <name type="scientific">Tibeticola sediminis</name>
    <dbReference type="NCBI Taxonomy" id="1917811"/>
    <lineage>
        <taxon>Bacteria</taxon>
        <taxon>Pseudomonadati</taxon>
        <taxon>Pseudomonadota</taxon>
        <taxon>Betaproteobacteria</taxon>
        <taxon>Burkholderiales</taxon>
        <taxon>Comamonadaceae</taxon>
        <taxon>Tibeticola</taxon>
    </lineage>
</organism>
<evidence type="ECO:0000256" key="2">
    <source>
        <dbReference type="ARBA" id="ARBA00022490"/>
    </source>
</evidence>
<feature type="domain" description="Glutamyl/glutaminyl-tRNA synthetase class Ib anti-codon binding" evidence="12">
    <location>
        <begin position="495"/>
        <end position="616"/>
    </location>
</feature>
<evidence type="ECO:0000256" key="3">
    <source>
        <dbReference type="ARBA" id="ARBA00022598"/>
    </source>
</evidence>
<keyword evidence="15" id="KW-1185">Reference proteome</keyword>
<dbReference type="InterPro" id="IPR000924">
    <property type="entry name" value="Glu/Gln-tRNA-synth"/>
</dbReference>
<dbReference type="GO" id="GO:0005524">
    <property type="term" value="F:ATP binding"/>
    <property type="evidence" value="ECO:0007669"/>
    <property type="project" value="UniProtKB-KW"/>
</dbReference>
<dbReference type="Gene3D" id="2.40.240.10">
    <property type="entry name" value="Ribosomal Protein L25, Chain P"/>
    <property type="match status" value="2"/>
</dbReference>
<dbReference type="EMBL" id="RKQL01000001">
    <property type="protein sequence ID" value="RPE72896.1"/>
    <property type="molecule type" value="Genomic_DNA"/>
</dbReference>
<name>A0A3N4UQE6_9BURK</name>
<evidence type="ECO:0000313" key="15">
    <source>
        <dbReference type="Proteomes" id="UP000272193"/>
    </source>
</evidence>
<dbReference type="InterPro" id="IPR001412">
    <property type="entry name" value="aa-tRNA-synth_I_CS"/>
</dbReference>
<evidence type="ECO:0000256" key="6">
    <source>
        <dbReference type="ARBA" id="ARBA00022917"/>
    </source>
</evidence>
<reference evidence="14 15" key="1">
    <citation type="submission" date="2018-11" db="EMBL/GenBank/DDBJ databases">
        <title>Genomic Encyclopedia of Type Strains, Phase IV (KMG-IV): sequencing the most valuable type-strain genomes for metagenomic binning, comparative biology and taxonomic classification.</title>
        <authorList>
            <person name="Goeker M."/>
        </authorList>
    </citation>
    <scope>NUCLEOTIDE SEQUENCE [LARGE SCALE GENOMIC DNA]</scope>
    <source>
        <strain evidence="14 15">DSM 101684</strain>
    </source>
</reference>
<dbReference type="InterPro" id="IPR014729">
    <property type="entry name" value="Rossmann-like_a/b/a_fold"/>
</dbReference>
<evidence type="ECO:0000256" key="4">
    <source>
        <dbReference type="ARBA" id="ARBA00022741"/>
    </source>
</evidence>
<dbReference type="GO" id="GO:0005829">
    <property type="term" value="C:cytosol"/>
    <property type="evidence" value="ECO:0007669"/>
    <property type="project" value="TreeGrafter"/>
</dbReference>
<keyword evidence="4 9" id="KW-0547">Nucleotide-binding</keyword>
<evidence type="ECO:0000259" key="11">
    <source>
        <dbReference type="Pfam" id="PF00749"/>
    </source>
</evidence>
<evidence type="ECO:0000259" key="13">
    <source>
        <dbReference type="Pfam" id="PF20974"/>
    </source>
</evidence>
<dbReference type="Pfam" id="PF00749">
    <property type="entry name" value="tRNA-synt_1c"/>
    <property type="match status" value="2"/>
</dbReference>
<keyword evidence="3 9" id="KW-0436">Ligase</keyword>
<dbReference type="GO" id="GO:0004819">
    <property type="term" value="F:glutamine-tRNA ligase activity"/>
    <property type="evidence" value="ECO:0007669"/>
    <property type="project" value="TreeGrafter"/>
</dbReference>
<evidence type="ECO:0000256" key="10">
    <source>
        <dbReference type="SAM" id="MobiDB-lite"/>
    </source>
</evidence>
<protein>
    <recommendedName>
        <fullName evidence="8">50S ribosomal protein L25</fullName>
    </recommendedName>
</protein>
<dbReference type="Gene3D" id="1.10.1160.10">
    <property type="entry name" value="Glutamyl-trna Synthetase, Domain 2"/>
    <property type="match status" value="1"/>
</dbReference>
<dbReference type="PANTHER" id="PTHR43097">
    <property type="entry name" value="GLUTAMINE-TRNA LIGASE"/>
    <property type="match status" value="1"/>
</dbReference>
<evidence type="ECO:0000256" key="5">
    <source>
        <dbReference type="ARBA" id="ARBA00022840"/>
    </source>
</evidence>
<dbReference type="FunFam" id="3.40.50.620:FF:000037">
    <property type="entry name" value="Glutamine--tRNA ligase cytoplasmic"/>
    <property type="match status" value="1"/>
</dbReference>
<dbReference type="InterPro" id="IPR020058">
    <property type="entry name" value="Glu/Gln-tRNA-synth_Ib_cat-dom"/>
</dbReference>
<feature type="domain" description="tRNA synthetases class I (E and Q) anti-codon binding" evidence="13">
    <location>
        <begin position="636"/>
        <end position="708"/>
    </location>
</feature>
<feature type="domain" description="Glutamyl/glutaminyl-tRNA synthetase class Ib catalytic" evidence="11">
    <location>
        <begin position="80"/>
        <end position="308"/>
    </location>
</feature>
<dbReference type="Pfam" id="PF20974">
    <property type="entry name" value="tRNA-synt_1c_C2"/>
    <property type="match status" value="1"/>
</dbReference>
<dbReference type="InterPro" id="IPR050132">
    <property type="entry name" value="Gln/Glu-tRNA_Ligase"/>
</dbReference>
<dbReference type="InterPro" id="IPR020061">
    <property type="entry name" value="Glu_tRNA_lig_a-bdl"/>
</dbReference>
<comment type="caution">
    <text evidence="14">The sequence shown here is derived from an EMBL/GenBank/DDBJ whole genome shotgun (WGS) entry which is preliminary data.</text>
</comment>
<dbReference type="Gene3D" id="3.90.800.10">
    <property type="entry name" value="Glutamyl-tRNA Synthetase, Domain 3"/>
    <property type="match status" value="1"/>
</dbReference>
<dbReference type="AlphaFoldDB" id="A0A3N4UQE6"/>
<comment type="similarity">
    <text evidence="1 9">Belongs to the class-I aminoacyl-tRNA synthetase family.</text>
</comment>
<evidence type="ECO:0000256" key="7">
    <source>
        <dbReference type="ARBA" id="ARBA00023146"/>
    </source>
</evidence>
<dbReference type="PRINTS" id="PR00987">
    <property type="entry name" value="TRNASYNTHGLU"/>
</dbReference>
<dbReference type="InterPro" id="IPR011035">
    <property type="entry name" value="Ribosomal_bL25/Gln-tRNA_synth"/>
</dbReference>
<feature type="domain" description="Glutamyl/glutaminyl-tRNA synthetase class Ib catalytic" evidence="11">
    <location>
        <begin position="409"/>
        <end position="492"/>
    </location>
</feature>
<dbReference type="FunFam" id="1.10.1160.10:FF:000001">
    <property type="entry name" value="Glutamine--tRNA ligase"/>
    <property type="match status" value="1"/>
</dbReference>
<dbReference type="Gene3D" id="3.40.50.620">
    <property type="entry name" value="HUPs"/>
    <property type="match status" value="1"/>
</dbReference>
<dbReference type="InterPro" id="IPR049437">
    <property type="entry name" value="tRNA-synt_1c_C2"/>
</dbReference>
<dbReference type="Proteomes" id="UP000272193">
    <property type="component" value="Unassembled WGS sequence"/>
</dbReference>
<dbReference type="InterPro" id="IPR020059">
    <property type="entry name" value="Glu/Gln-tRNA-synth_Ib_codon-bd"/>
</dbReference>
<keyword evidence="7 9" id="KW-0030">Aminoacyl-tRNA synthetase</keyword>
<feature type="region of interest" description="Disordered" evidence="10">
    <location>
        <begin position="59"/>
        <end position="78"/>
    </location>
</feature>
<dbReference type="SUPFAM" id="SSF52374">
    <property type="entry name" value="Nucleotidylyl transferase"/>
    <property type="match status" value="2"/>
</dbReference>
<keyword evidence="6 9" id="KW-0648">Protein biosynthesis</keyword>
<dbReference type="Pfam" id="PF03950">
    <property type="entry name" value="tRNA-synt_1c_C"/>
    <property type="match status" value="1"/>
</dbReference>
<evidence type="ECO:0000256" key="8">
    <source>
        <dbReference type="ARBA" id="ARBA00035479"/>
    </source>
</evidence>
<dbReference type="FunFam" id="3.90.800.10:FF:000001">
    <property type="entry name" value="Glutamine--tRNA ligase"/>
    <property type="match status" value="1"/>
</dbReference>
<keyword evidence="5 9" id="KW-0067">ATP-binding</keyword>